<reference evidence="1" key="1">
    <citation type="journal article" date="2022" name="Front. Genet.">
        <title>Chromosome-Scale Assembly of the Dendrobium nobile Genome Provides Insights Into the Molecular Mechanism of the Biosynthesis of the Medicinal Active Ingredient of Dendrobium.</title>
        <authorList>
            <person name="Xu Q."/>
            <person name="Niu S.-C."/>
            <person name="Li K.-L."/>
            <person name="Zheng P.-J."/>
            <person name="Zhang X.-J."/>
            <person name="Jia Y."/>
            <person name="Liu Y."/>
            <person name="Niu Y.-X."/>
            <person name="Yu L.-H."/>
            <person name="Chen D.-F."/>
            <person name="Zhang G.-Q."/>
        </authorList>
    </citation>
    <scope>NUCLEOTIDE SEQUENCE</scope>
    <source>
        <tissue evidence="1">Leaf</tissue>
    </source>
</reference>
<dbReference type="AlphaFoldDB" id="A0A8T3BCS5"/>
<evidence type="ECO:0000313" key="1">
    <source>
        <dbReference type="EMBL" id="KAI0510204.1"/>
    </source>
</evidence>
<evidence type="ECO:0000313" key="2">
    <source>
        <dbReference type="Proteomes" id="UP000829196"/>
    </source>
</evidence>
<accession>A0A8T3BCS5</accession>
<organism evidence="1 2">
    <name type="scientific">Dendrobium nobile</name>
    <name type="common">Orchid</name>
    <dbReference type="NCBI Taxonomy" id="94219"/>
    <lineage>
        <taxon>Eukaryota</taxon>
        <taxon>Viridiplantae</taxon>
        <taxon>Streptophyta</taxon>
        <taxon>Embryophyta</taxon>
        <taxon>Tracheophyta</taxon>
        <taxon>Spermatophyta</taxon>
        <taxon>Magnoliopsida</taxon>
        <taxon>Liliopsida</taxon>
        <taxon>Asparagales</taxon>
        <taxon>Orchidaceae</taxon>
        <taxon>Epidendroideae</taxon>
        <taxon>Malaxideae</taxon>
        <taxon>Dendrobiinae</taxon>
        <taxon>Dendrobium</taxon>
    </lineage>
</organism>
<sequence>MSVWWSFIDLFGRQVEAWKHKSHREKYVYPRVEVPNHTFAPSSIFEPKTSCLGP</sequence>
<comment type="caution">
    <text evidence="1">The sequence shown here is derived from an EMBL/GenBank/DDBJ whole genome shotgun (WGS) entry which is preliminary data.</text>
</comment>
<keyword evidence="2" id="KW-1185">Reference proteome</keyword>
<protein>
    <submittedName>
        <fullName evidence="1">Uncharacterized protein</fullName>
    </submittedName>
</protein>
<name>A0A8T3BCS5_DENNO</name>
<dbReference type="EMBL" id="JAGYWB010000009">
    <property type="protein sequence ID" value="KAI0510204.1"/>
    <property type="molecule type" value="Genomic_DNA"/>
</dbReference>
<dbReference type="Proteomes" id="UP000829196">
    <property type="component" value="Unassembled WGS sequence"/>
</dbReference>
<gene>
    <name evidence="1" type="ORF">KFK09_010805</name>
</gene>
<proteinExistence type="predicted"/>